<organism evidence="16 17">
    <name type="scientific">Croceimicrobium hydrocarbonivorans</name>
    <dbReference type="NCBI Taxonomy" id="2761580"/>
    <lineage>
        <taxon>Bacteria</taxon>
        <taxon>Pseudomonadati</taxon>
        <taxon>Bacteroidota</taxon>
        <taxon>Flavobacteriia</taxon>
        <taxon>Flavobacteriales</taxon>
        <taxon>Owenweeksiaceae</taxon>
        <taxon>Croceimicrobium</taxon>
    </lineage>
</organism>
<dbReference type="GO" id="GO:0003725">
    <property type="term" value="F:double-stranded RNA binding"/>
    <property type="evidence" value="ECO:0007669"/>
    <property type="project" value="UniProtKB-UniRule"/>
</dbReference>
<dbReference type="EC" id="2.7.7.87" evidence="3 13"/>
<dbReference type="Pfam" id="PF03481">
    <property type="entry name" value="Sua5_C"/>
    <property type="match status" value="1"/>
</dbReference>
<feature type="binding site" evidence="14">
    <location>
        <position position="113"/>
    </location>
    <ligand>
        <name>L-threonine</name>
        <dbReference type="ChEBI" id="CHEBI:57926"/>
    </ligand>
</feature>
<feature type="binding site" evidence="14">
    <location>
        <position position="59"/>
    </location>
    <ligand>
        <name>ATP</name>
        <dbReference type="ChEBI" id="CHEBI:30616"/>
    </ligand>
</feature>
<evidence type="ECO:0000256" key="3">
    <source>
        <dbReference type="ARBA" id="ARBA00012584"/>
    </source>
</evidence>
<feature type="binding site" evidence="14">
    <location>
        <position position="27"/>
    </location>
    <ligand>
        <name>L-threonine</name>
        <dbReference type="ChEBI" id="CHEBI:57926"/>
    </ligand>
</feature>
<feature type="binding site" evidence="14">
    <location>
        <position position="143"/>
    </location>
    <ligand>
        <name>ATP</name>
        <dbReference type="ChEBI" id="CHEBI:30616"/>
    </ligand>
</feature>
<dbReference type="EMBL" id="CP060139">
    <property type="protein sequence ID" value="QNR24622.1"/>
    <property type="molecule type" value="Genomic_DNA"/>
</dbReference>
<name>A0A7H0VFX4_9FLAO</name>
<evidence type="ECO:0000259" key="15">
    <source>
        <dbReference type="PROSITE" id="PS51163"/>
    </source>
</evidence>
<dbReference type="Gene3D" id="3.90.870.10">
    <property type="entry name" value="DHBP synthase"/>
    <property type="match status" value="1"/>
</dbReference>
<sequence>MESMGSDISLAAELLSEGKAVAIPTETVYGLAANALDAKAVAQIFELKKRPAFDPLIIHLASADHLGDYVKDTGPYFDALYQAFSPGPLTYVFPKQDIIPDIVTAGHPTVAVRFPAHPLCQSLLQKLDFPLAAPSANLFGRVSPTQANHVAGQFGDSLAYILDGGSAQVGLESTIIDLSQDEPIVLRLGGLSLEAIEEVLDRKVPYTRSSSSNPKAPGMLSAHYSPGIPLTHGNLDLNLNKVDRKRCGSISFCKKISGIPDQNQRILSPTGDLKEAASKLFAAMRSFDKNEVDVILAEEFPNEGLGRAINDRLRRASVA</sequence>
<comment type="catalytic activity">
    <reaction evidence="12 13">
        <text>L-threonine + hydrogencarbonate + ATP = L-threonylcarbamoyladenylate + diphosphate + H2O</text>
        <dbReference type="Rhea" id="RHEA:36407"/>
        <dbReference type="ChEBI" id="CHEBI:15377"/>
        <dbReference type="ChEBI" id="CHEBI:17544"/>
        <dbReference type="ChEBI" id="CHEBI:30616"/>
        <dbReference type="ChEBI" id="CHEBI:33019"/>
        <dbReference type="ChEBI" id="CHEBI:57926"/>
        <dbReference type="ChEBI" id="CHEBI:73682"/>
        <dbReference type="EC" id="2.7.7.87"/>
    </reaction>
</comment>
<dbReference type="KEGG" id="chyd:H4K34_01910"/>
<keyword evidence="10 13" id="KW-0067">ATP-binding</keyword>
<evidence type="ECO:0000256" key="8">
    <source>
        <dbReference type="ARBA" id="ARBA00022695"/>
    </source>
</evidence>
<gene>
    <name evidence="16" type="ORF">H4K34_01910</name>
</gene>
<dbReference type="Pfam" id="PF01300">
    <property type="entry name" value="Sua5_yciO_yrdC"/>
    <property type="match status" value="1"/>
</dbReference>
<dbReference type="InterPro" id="IPR006070">
    <property type="entry name" value="Sua5-like_dom"/>
</dbReference>
<feature type="binding site" evidence="14">
    <location>
        <position position="173"/>
    </location>
    <ligand>
        <name>L-threonine</name>
        <dbReference type="ChEBI" id="CHEBI:57926"/>
    </ligand>
</feature>
<keyword evidence="7 13" id="KW-0819">tRNA processing</keyword>
<dbReference type="SUPFAM" id="SSF55821">
    <property type="entry name" value="YrdC/RibB"/>
    <property type="match status" value="1"/>
</dbReference>
<dbReference type="Proteomes" id="UP000516305">
    <property type="component" value="Chromosome"/>
</dbReference>
<keyword evidence="17" id="KW-1185">Reference proteome</keyword>
<accession>A0A7H0VFX4</accession>
<dbReference type="GO" id="GO:0005737">
    <property type="term" value="C:cytoplasm"/>
    <property type="evidence" value="ECO:0007669"/>
    <property type="project" value="UniProtKB-SubCell"/>
</dbReference>
<dbReference type="PANTHER" id="PTHR17490">
    <property type="entry name" value="SUA5"/>
    <property type="match status" value="1"/>
</dbReference>
<proteinExistence type="inferred from homology"/>
<dbReference type="GO" id="GO:0000049">
    <property type="term" value="F:tRNA binding"/>
    <property type="evidence" value="ECO:0007669"/>
    <property type="project" value="TreeGrafter"/>
</dbReference>
<feature type="binding site" evidence="14">
    <location>
        <position position="187"/>
    </location>
    <ligand>
        <name>ATP</name>
        <dbReference type="ChEBI" id="CHEBI:30616"/>
    </ligand>
</feature>
<feature type="binding site" evidence="14">
    <location>
        <position position="50"/>
    </location>
    <ligand>
        <name>ATP</name>
        <dbReference type="ChEBI" id="CHEBI:30616"/>
    </ligand>
</feature>
<keyword evidence="5 13" id="KW-0963">Cytoplasm</keyword>
<feature type="binding site" evidence="14">
    <location>
        <position position="109"/>
    </location>
    <ligand>
        <name>ATP</name>
        <dbReference type="ChEBI" id="CHEBI:30616"/>
    </ligand>
</feature>
<dbReference type="NCBIfam" id="TIGR00057">
    <property type="entry name" value="L-threonylcarbamoyladenylate synthase"/>
    <property type="match status" value="1"/>
</dbReference>
<dbReference type="FunFam" id="3.90.870.10:FF:000009">
    <property type="entry name" value="Threonylcarbamoyl-AMP synthase, putative"/>
    <property type="match status" value="1"/>
</dbReference>
<evidence type="ECO:0000256" key="13">
    <source>
        <dbReference type="PIRNR" id="PIRNR004930"/>
    </source>
</evidence>
<dbReference type="GO" id="GO:0006450">
    <property type="term" value="P:regulation of translational fidelity"/>
    <property type="evidence" value="ECO:0007669"/>
    <property type="project" value="TreeGrafter"/>
</dbReference>
<feature type="binding site" evidence="14">
    <location>
        <position position="133"/>
    </location>
    <ligand>
        <name>L-threonine</name>
        <dbReference type="ChEBI" id="CHEBI:57926"/>
    </ligand>
</feature>
<dbReference type="InterPro" id="IPR010923">
    <property type="entry name" value="T(6)A37_SUA5"/>
</dbReference>
<dbReference type="InterPro" id="IPR005145">
    <property type="entry name" value="Sua5_C"/>
</dbReference>
<dbReference type="GO" id="GO:0008033">
    <property type="term" value="P:tRNA processing"/>
    <property type="evidence" value="ECO:0007669"/>
    <property type="project" value="UniProtKB-KW"/>
</dbReference>
<feature type="binding site" evidence="14">
    <location>
        <position position="224"/>
    </location>
    <ligand>
        <name>ATP</name>
        <dbReference type="ChEBI" id="CHEBI:30616"/>
    </ligand>
</feature>
<reference evidence="16 17" key="1">
    <citation type="submission" date="2020-08" db="EMBL/GenBank/DDBJ databases">
        <title>Croceimicrobium hydrocarbonivorans gen. nov., sp. nov., a novel marine bacterium isolated from a bacterial consortium that degrades polyethylene terephthalate.</title>
        <authorList>
            <person name="Liu R."/>
        </authorList>
    </citation>
    <scope>NUCLEOTIDE SEQUENCE [LARGE SCALE GENOMIC DNA]</scope>
    <source>
        <strain evidence="16 17">A20-9</strain>
    </source>
</reference>
<evidence type="ECO:0000256" key="14">
    <source>
        <dbReference type="PIRSR" id="PIRSR004930-1"/>
    </source>
</evidence>
<keyword evidence="9 13" id="KW-0547">Nucleotide-binding</keyword>
<dbReference type="PIRSF" id="PIRSF004930">
    <property type="entry name" value="Tln_factor_SUA5"/>
    <property type="match status" value="1"/>
</dbReference>
<keyword evidence="8 13" id="KW-0548">Nucleotidyltransferase</keyword>
<evidence type="ECO:0000256" key="2">
    <source>
        <dbReference type="ARBA" id="ARBA00007663"/>
    </source>
</evidence>
<evidence type="ECO:0000256" key="12">
    <source>
        <dbReference type="ARBA" id="ARBA00048366"/>
    </source>
</evidence>
<dbReference type="InterPro" id="IPR038385">
    <property type="entry name" value="Sua5/YwlC_C"/>
</dbReference>
<feature type="binding site" evidence="14">
    <location>
        <position position="135"/>
    </location>
    <ligand>
        <name>ATP</name>
        <dbReference type="ChEBI" id="CHEBI:30616"/>
    </ligand>
</feature>
<comment type="similarity">
    <text evidence="2 13">Belongs to the SUA5 family.</text>
</comment>
<dbReference type="InterPro" id="IPR017945">
    <property type="entry name" value="DHBP_synth_RibB-like_a/b_dom"/>
</dbReference>
<evidence type="ECO:0000256" key="5">
    <source>
        <dbReference type="ARBA" id="ARBA00022490"/>
    </source>
</evidence>
<dbReference type="PROSITE" id="PS51163">
    <property type="entry name" value="YRDC"/>
    <property type="match status" value="1"/>
</dbReference>
<protein>
    <recommendedName>
        <fullName evidence="4 13">Threonylcarbamoyl-AMP synthase</fullName>
        <shortName evidence="13">TC-AMP synthase</shortName>
        <ecNumber evidence="3 13">2.7.7.87</ecNumber>
    </recommendedName>
    <alternativeName>
        <fullName evidence="11 13">L-threonylcarbamoyladenylate synthase</fullName>
    </alternativeName>
</protein>
<feature type="domain" description="YrdC-like" evidence="15">
    <location>
        <begin position="5"/>
        <end position="191"/>
    </location>
</feature>
<keyword evidence="6 13" id="KW-0808">Transferase</keyword>
<dbReference type="GO" id="GO:0061710">
    <property type="term" value="F:L-threonylcarbamoyladenylate synthase"/>
    <property type="evidence" value="ECO:0007669"/>
    <property type="project" value="UniProtKB-EC"/>
</dbReference>
<comment type="subcellular location">
    <subcellularLocation>
        <location evidence="1 13">Cytoplasm</location>
    </subcellularLocation>
</comment>
<evidence type="ECO:0000256" key="9">
    <source>
        <dbReference type="ARBA" id="ARBA00022741"/>
    </source>
</evidence>
<dbReference type="AlphaFoldDB" id="A0A7H0VFX4"/>
<evidence type="ECO:0000256" key="1">
    <source>
        <dbReference type="ARBA" id="ARBA00004496"/>
    </source>
</evidence>
<dbReference type="PANTHER" id="PTHR17490:SF16">
    <property type="entry name" value="THREONYLCARBAMOYL-AMP SYNTHASE"/>
    <property type="match status" value="1"/>
</dbReference>
<comment type="function">
    <text evidence="13">Required for the formation of a threonylcarbamoyl group on adenosine at position 37 (t(6)A37) in tRNAs that read codons beginning with adenine.</text>
</comment>
<dbReference type="InterPro" id="IPR050156">
    <property type="entry name" value="TC-AMP_synthase_SUA5"/>
</dbReference>
<evidence type="ECO:0000256" key="4">
    <source>
        <dbReference type="ARBA" id="ARBA00015492"/>
    </source>
</evidence>
<evidence type="ECO:0000313" key="17">
    <source>
        <dbReference type="Proteomes" id="UP000516305"/>
    </source>
</evidence>
<evidence type="ECO:0000256" key="10">
    <source>
        <dbReference type="ARBA" id="ARBA00022840"/>
    </source>
</evidence>
<evidence type="ECO:0000256" key="7">
    <source>
        <dbReference type="ARBA" id="ARBA00022694"/>
    </source>
</evidence>
<dbReference type="Gene3D" id="3.40.50.11030">
    <property type="entry name" value="Threonylcarbamoyl-AMP synthase, C-terminal domain"/>
    <property type="match status" value="1"/>
</dbReference>
<evidence type="ECO:0000313" key="16">
    <source>
        <dbReference type="EMBL" id="QNR24622.1"/>
    </source>
</evidence>
<evidence type="ECO:0000256" key="11">
    <source>
        <dbReference type="ARBA" id="ARBA00029774"/>
    </source>
</evidence>
<dbReference type="GO" id="GO:0005524">
    <property type="term" value="F:ATP binding"/>
    <property type="evidence" value="ECO:0007669"/>
    <property type="project" value="UniProtKB-UniRule"/>
</dbReference>
<evidence type="ECO:0000256" key="6">
    <source>
        <dbReference type="ARBA" id="ARBA00022679"/>
    </source>
</evidence>